<reference evidence="2" key="2">
    <citation type="journal article" date="2010" name="Genome Res.">
        <title>Population genomic sequencing of Coccidioides fungi reveals recent hybridization and transposon control.</title>
        <authorList>
            <person name="Neafsey D.E."/>
            <person name="Barker B.M."/>
            <person name="Sharpton T.J."/>
            <person name="Stajich J.E."/>
            <person name="Park D.J."/>
            <person name="Whiston E."/>
            <person name="Hung C.-Y."/>
            <person name="McMahan C."/>
            <person name="White J."/>
            <person name="Sykes S."/>
            <person name="Heiman D."/>
            <person name="Young S."/>
            <person name="Zeng Q."/>
            <person name="Abouelleil A."/>
            <person name="Aftuck L."/>
            <person name="Bessette D."/>
            <person name="Brown A."/>
            <person name="FitzGerald M."/>
            <person name="Lui A."/>
            <person name="Macdonald J.P."/>
            <person name="Priest M."/>
            <person name="Orbach M.J."/>
            <person name="Galgiani J.N."/>
            <person name="Kirkland T.N."/>
            <person name="Cole G.T."/>
            <person name="Birren B.W."/>
            <person name="Henn M.R."/>
            <person name="Taylor J.W."/>
            <person name="Rounsley S.D."/>
        </authorList>
    </citation>
    <scope>GENOME REANNOTATION</scope>
    <source>
        <strain evidence="2">RS</strain>
    </source>
</reference>
<dbReference type="KEGG" id="cim:CIMG_13774"/>
<gene>
    <name evidence="1" type="ORF">CIMG_13774</name>
</gene>
<dbReference type="AlphaFoldDB" id="A0A0D8JZF1"/>
<keyword evidence="2" id="KW-1185">Reference proteome</keyword>
<dbReference type="Proteomes" id="UP000001261">
    <property type="component" value="Unassembled WGS sequence"/>
</dbReference>
<sequence length="155" mass="17658">MWTCTNIPLGPRGRQNAKSRNSQAKLGDIEKLAKPSRYVRSVRWDDDRRQYNAVIDQKTLGVARRETLPASDTLMGTLRAKASFRRCTEVAKAKDRMAACMDRQSTIHCCPFKNIISSVNAWYNPLVNCPGGHKKFWGLVKRLCGMDLKSNKYHN</sequence>
<dbReference type="EMBL" id="GG704916">
    <property type="protein sequence ID" value="KJF61613.1"/>
    <property type="molecule type" value="Genomic_DNA"/>
</dbReference>
<proteinExistence type="predicted"/>
<dbReference type="RefSeq" id="XP_004446452.1">
    <property type="nucleotide sequence ID" value="XM_004446395.1"/>
</dbReference>
<accession>A0A0D8JZF1</accession>
<evidence type="ECO:0000313" key="1">
    <source>
        <dbReference type="EMBL" id="KJF61613.1"/>
    </source>
</evidence>
<protein>
    <submittedName>
        <fullName evidence="1">Uncharacterized protein</fullName>
    </submittedName>
</protein>
<organism evidence="1 2">
    <name type="scientific">Coccidioides immitis (strain RS)</name>
    <name type="common">Valley fever fungus</name>
    <dbReference type="NCBI Taxonomy" id="246410"/>
    <lineage>
        <taxon>Eukaryota</taxon>
        <taxon>Fungi</taxon>
        <taxon>Dikarya</taxon>
        <taxon>Ascomycota</taxon>
        <taxon>Pezizomycotina</taxon>
        <taxon>Eurotiomycetes</taxon>
        <taxon>Eurotiomycetidae</taxon>
        <taxon>Onygenales</taxon>
        <taxon>Onygenaceae</taxon>
        <taxon>Coccidioides</taxon>
    </lineage>
</organism>
<dbReference type="InParanoid" id="A0A0D8JZF1"/>
<name>A0A0D8JZF1_COCIM</name>
<reference evidence="2" key="1">
    <citation type="journal article" date="2009" name="Genome Res.">
        <title>Comparative genomic analyses of the human fungal pathogens Coccidioides and their relatives.</title>
        <authorList>
            <person name="Sharpton T.J."/>
            <person name="Stajich J.E."/>
            <person name="Rounsley S.D."/>
            <person name="Gardner M.J."/>
            <person name="Wortman J.R."/>
            <person name="Jordar V.S."/>
            <person name="Maiti R."/>
            <person name="Kodira C.D."/>
            <person name="Neafsey D.E."/>
            <person name="Zeng Q."/>
            <person name="Hung C.-Y."/>
            <person name="McMahan C."/>
            <person name="Muszewska A."/>
            <person name="Grynberg M."/>
            <person name="Mandel M.A."/>
            <person name="Kellner E.M."/>
            <person name="Barker B.M."/>
            <person name="Galgiani J.N."/>
            <person name="Orbach M.J."/>
            <person name="Kirkland T.N."/>
            <person name="Cole G.T."/>
            <person name="Henn M.R."/>
            <person name="Birren B.W."/>
            <person name="Taylor J.W."/>
        </authorList>
    </citation>
    <scope>NUCLEOTIDE SEQUENCE [LARGE SCALE GENOMIC DNA]</scope>
    <source>
        <strain evidence="2">RS</strain>
    </source>
</reference>
<dbReference type="VEuPathDB" id="FungiDB:CIMG_13774"/>
<dbReference type="GeneID" id="24165401"/>
<evidence type="ECO:0000313" key="2">
    <source>
        <dbReference type="Proteomes" id="UP000001261"/>
    </source>
</evidence>